<comment type="similarity">
    <text evidence="1">Belongs to the peptidase S1 family.</text>
</comment>
<dbReference type="AlphaFoldDB" id="Q6VPT7"/>
<dbReference type="SUPFAM" id="SSF50494">
    <property type="entry name" value="Trypsin-like serine proteases"/>
    <property type="match status" value="1"/>
</dbReference>
<accession>Q6VPT7</accession>
<dbReference type="CDD" id="cd00190">
    <property type="entry name" value="Tryp_SPc"/>
    <property type="match status" value="1"/>
</dbReference>
<dbReference type="OrthoDB" id="6515605at2759"/>
<dbReference type="Gene3D" id="2.40.10.10">
    <property type="entry name" value="Trypsin-like serine proteases"/>
    <property type="match status" value="1"/>
</dbReference>
<dbReference type="GO" id="GO:0004252">
    <property type="term" value="F:serine-type endopeptidase activity"/>
    <property type="evidence" value="ECO:0007669"/>
    <property type="project" value="InterPro"/>
</dbReference>
<dbReference type="SMART" id="SM00020">
    <property type="entry name" value="Tryp_SPc"/>
    <property type="match status" value="1"/>
</dbReference>
<keyword evidence="5" id="KW-1015">Disulfide bond</keyword>
<evidence type="ECO:0000256" key="1">
    <source>
        <dbReference type="ARBA" id="ARBA00007664"/>
    </source>
</evidence>
<keyword evidence="2" id="KW-0645">Protease</keyword>
<dbReference type="PANTHER" id="PTHR24276">
    <property type="entry name" value="POLYSERASE-RELATED"/>
    <property type="match status" value="1"/>
</dbReference>
<name>Q6VPT7_SARSC</name>
<dbReference type="InterPro" id="IPR050430">
    <property type="entry name" value="Peptidase_S1"/>
</dbReference>
<evidence type="ECO:0000256" key="3">
    <source>
        <dbReference type="ARBA" id="ARBA00022801"/>
    </source>
</evidence>
<dbReference type="Pfam" id="PF00089">
    <property type="entry name" value="Trypsin"/>
    <property type="match status" value="1"/>
</dbReference>
<feature type="domain" description="Peptidase S1" evidence="6">
    <location>
        <begin position="26"/>
        <end position="261"/>
    </location>
</feature>
<evidence type="ECO:0000259" key="6">
    <source>
        <dbReference type="PROSITE" id="PS50240"/>
    </source>
</evidence>
<dbReference type="PANTHER" id="PTHR24276:SF91">
    <property type="entry name" value="AT26814P-RELATED"/>
    <property type="match status" value="1"/>
</dbReference>
<keyword evidence="4" id="KW-0720">Serine protease</keyword>
<dbReference type="PROSITE" id="PS50240">
    <property type="entry name" value="TRYPSIN_DOM"/>
    <property type="match status" value="1"/>
</dbReference>
<dbReference type="EMBL" id="AY333080">
    <property type="protein sequence ID" value="AAR14090.1"/>
    <property type="molecule type" value="mRNA"/>
</dbReference>
<organism evidence="7">
    <name type="scientific">Sarcoptes scabiei</name>
    <name type="common">Itch mite</name>
    <name type="synonym">Acarus scabiei</name>
    <dbReference type="NCBI Taxonomy" id="52283"/>
    <lineage>
        <taxon>Eukaryota</taxon>
        <taxon>Metazoa</taxon>
        <taxon>Ecdysozoa</taxon>
        <taxon>Arthropoda</taxon>
        <taxon>Chelicerata</taxon>
        <taxon>Arachnida</taxon>
        <taxon>Acari</taxon>
        <taxon>Acariformes</taxon>
        <taxon>Sarcoptiformes</taxon>
        <taxon>Astigmata</taxon>
        <taxon>Psoroptidia</taxon>
        <taxon>Sarcoptoidea</taxon>
        <taxon>Sarcoptidae</taxon>
        <taxon>Sarcoptinae</taxon>
        <taxon>Sarcoptes</taxon>
    </lineage>
</organism>
<dbReference type="GO" id="GO:0006508">
    <property type="term" value="P:proteolysis"/>
    <property type="evidence" value="ECO:0007669"/>
    <property type="project" value="UniProtKB-KW"/>
</dbReference>
<dbReference type="PRINTS" id="PR00722">
    <property type="entry name" value="CHYMOTRYPSIN"/>
</dbReference>
<proteinExistence type="evidence at transcript level"/>
<dbReference type="InterPro" id="IPR009003">
    <property type="entry name" value="Peptidase_S1_PA"/>
</dbReference>
<evidence type="ECO:0000313" key="7">
    <source>
        <dbReference type="EMBL" id="AAR14090.1"/>
    </source>
</evidence>
<protein>
    <submittedName>
        <fullName evidence="7">Group 3 allergen SMIPP-S Yv6018H06</fullName>
    </submittedName>
</protein>
<dbReference type="InterPro" id="IPR043504">
    <property type="entry name" value="Peptidase_S1_PA_chymotrypsin"/>
</dbReference>
<evidence type="ECO:0000256" key="2">
    <source>
        <dbReference type="ARBA" id="ARBA00022670"/>
    </source>
</evidence>
<reference evidence="7" key="1">
    <citation type="journal article" date="2003" name="J. Invest. Dermatol.">
        <title>Mechanisms for a novel immune evasion strategy in the scabies mite sarcoptes scabiei: a multigene family of inactivated serine proteases.</title>
        <authorList>
            <person name="Holt D.C."/>
            <person name="Fischer K."/>
            <person name="Allen G.E."/>
            <person name="Wilson D."/>
            <person name="Wilson P."/>
            <person name="Slade R."/>
            <person name="Currie B.J."/>
            <person name="Walton S.F."/>
            <person name="Kemp D.J."/>
        </authorList>
    </citation>
    <scope>NUCLEOTIDE SEQUENCE</scope>
</reference>
<keyword evidence="3" id="KW-0378">Hydrolase</keyword>
<dbReference type="InterPro" id="IPR001254">
    <property type="entry name" value="Trypsin_dom"/>
</dbReference>
<evidence type="ECO:0000256" key="5">
    <source>
        <dbReference type="ARBA" id="ARBA00023157"/>
    </source>
</evidence>
<dbReference type="InterPro" id="IPR001314">
    <property type="entry name" value="Peptidase_S1A"/>
</dbReference>
<dbReference type="VEuPathDB" id="VectorBase:SSCA004956"/>
<sequence>MLLKLFQSVILTAFILFGFFRPSLTITNSSEVDISQAPWTVGIVTNPSKDTEFCAGSILSSTFVVTAAQCVYGKRLLDISIHYGSRYRIGSTGKWVYPKELFFLRYRPDTWENNIALIKTETPMNLDNVTSAAIELPSLEFDPMAETEVAAYGWGATKPGSKELSFYLMNGNFSVFDRYDCAKKYEEIRKQDLITEQVFCAGGKDYGSGAHIEYGDVGDPAVQNQQLVGIATLPPSAEPYEYPSIFTKVGSYVLWIQQIIGL</sequence>
<evidence type="ECO:0000256" key="4">
    <source>
        <dbReference type="ARBA" id="ARBA00022825"/>
    </source>
</evidence>